<evidence type="ECO:0000256" key="2">
    <source>
        <dbReference type="ARBA" id="ARBA00022793"/>
    </source>
</evidence>
<keyword evidence="9" id="KW-0670">Pyruvate</keyword>
<keyword evidence="3" id="KW-0068">Autocatalytic cleavage</keyword>
<protein>
    <submittedName>
        <fullName evidence="10">S-adenosylmethionine decarboxylase SpeH</fullName>
    </submittedName>
</protein>
<dbReference type="InterPro" id="IPR003826">
    <property type="entry name" value="AdoMetDC_fam_prok"/>
</dbReference>
<evidence type="ECO:0000313" key="11">
    <source>
        <dbReference type="Proteomes" id="UP000069135"/>
    </source>
</evidence>
<proteinExistence type="predicted"/>
<dbReference type="Proteomes" id="UP000069135">
    <property type="component" value="Chromosome"/>
</dbReference>
<dbReference type="KEGG" id="prf:PeribacterA2_0091"/>
<evidence type="ECO:0000256" key="4">
    <source>
        <dbReference type="ARBA" id="ARBA00023066"/>
    </source>
</evidence>
<evidence type="ECO:0000256" key="1">
    <source>
        <dbReference type="ARBA" id="ARBA00001928"/>
    </source>
</evidence>
<keyword evidence="4" id="KW-0745">Spermidine biosynthesis</keyword>
<accession>A0A0S1SGS1</accession>
<reference evidence="10 11" key="2">
    <citation type="journal article" date="2016" name="PeerJ">
        <title>Analysis of five complete genome sequences for members of the class Peribacteria in the recently recognized Peregrinibacteria bacterial phylum.</title>
        <authorList>
            <person name="Anantharaman K."/>
            <person name="Brown C.T."/>
            <person name="Burstein D."/>
            <person name="Castelle C.J."/>
            <person name="Probst A.J."/>
            <person name="Thomas B.C."/>
            <person name="Williams K.H."/>
            <person name="Banfield J.F."/>
        </authorList>
    </citation>
    <scope>NUCLEOTIDE SEQUENCE [LARGE SCALE GENOMIC DNA]</scope>
    <source>
        <strain evidence="10">RIFOXYD1_FULL_PER-ii_59_16</strain>
    </source>
</reference>
<name>A0A0S1SP77_9BACT</name>
<dbReference type="Gene3D" id="3.60.90.10">
    <property type="entry name" value="S-adenosylmethionine decarboxylase"/>
    <property type="match status" value="1"/>
</dbReference>
<evidence type="ECO:0000256" key="3">
    <source>
        <dbReference type="ARBA" id="ARBA00022813"/>
    </source>
</evidence>
<evidence type="ECO:0000256" key="9">
    <source>
        <dbReference type="ARBA" id="ARBA00023317"/>
    </source>
</evidence>
<accession>A0A0S1SML4</accession>
<evidence type="ECO:0000256" key="6">
    <source>
        <dbReference type="ARBA" id="ARBA00023145"/>
    </source>
</evidence>
<dbReference type="EMBL" id="CP013065">
    <property type="protein sequence ID" value="ALM12794.1"/>
    <property type="molecule type" value="Genomic_DNA"/>
</dbReference>
<reference evidence="11" key="1">
    <citation type="submission" date="2015-10" db="EMBL/GenBank/DDBJ databases">
        <title>Analysis of five complete genome sequences for members of the class Peribacteria in the recently recognized Peregrinibacteria bacterial phylum.</title>
        <authorList>
            <person name="Anantharaman K."/>
            <person name="Brown C.T."/>
            <person name="Burstein D."/>
            <person name="Castelle C.J."/>
            <person name="Probst A.J."/>
            <person name="Thomas B.C."/>
            <person name="Williams K.H."/>
            <person name="Banfield J.F."/>
        </authorList>
    </citation>
    <scope>NUCLEOTIDE SEQUENCE [LARGE SCALE GENOMIC DNA]</scope>
</reference>
<dbReference type="GO" id="GO:0008295">
    <property type="term" value="P:spermidine biosynthetic process"/>
    <property type="evidence" value="ECO:0007669"/>
    <property type="project" value="UniProtKB-KW"/>
</dbReference>
<evidence type="ECO:0000256" key="8">
    <source>
        <dbReference type="ARBA" id="ARBA00023270"/>
    </source>
</evidence>
<sequence length="143" mass="15873">MPQVFVPTMKEYNSSGAWGMLTSIDVHGCNPATVRSAEAIKLFTQQMCELIDMKRYGETQVVNFGDDPRVHGYSMVQLIETSLVSGHFAEETNSVFLDVFSCKYYDAAKAAAFAAKFFGGKDYSATTLLRGKFEKSSLPDKKQ</sequence>
<accession>A0A0S1SP77</accession>
<comment type="cofactor">
    <cofactor evidence="1">
        <name>pyruvate</name>
        <dbReference type="ChEBI" id="CHEBI:15361"/>
    </cofactor>
</comment>
<dbReference type="Pfam" id="PF02675">
    <property type="entry name" value="AdoMet_dc"/>
    <property type="match status" value="1"/>
</dbReference>
<dbReference type="GO" id="GO:0004014">
    <property type="term" value="F:adenosylmethionine decarboxylase activity"/>
    <property type="evidence" value="ECO:0007669"/>
    <property type="project" value="InterPro"/>
</dbReference>
<accession>A0A0S1SU94</accession>
<accession>A0A0S1SJZ7</accession>
<keyword evidence="8" id="KW-0704">Schiff base</keyword>
<dbReference type="InterPro" id="IPR016067">
    <property type="entry name" value="S-AdoMet_deCO2ase_core"/>
</dbReference>
<dbReference type="AlphaFoldDB" id="A0A0S1SP77"/>
<keyword evidence="2" id="KW-0210">Decarboxylase</keyword>
<gene>
    <name evidence="10" type="ORF">PeribacterD1_0091</name>
</gene>
<dbReference type="STRING" id="1735162.PeribacterB2_0091"/>
<keyword evidence="6" id="KW-0865">Zymogen</keyword>
<keyword evidence="7" id="KW-0456">Lyase</keyword>
<dbReference type="SUPFAM" id="SSF56276">
    <property type="entry name" value="S-adenosylmethionine decarboxylase"/>
    <property type="match status" value="1"/>
</dbReference>
<organism evidence="10 11">
    <name type="scientific">Candidatus Peribacter riflensis</name>
    <dbReference type="NCBI Taxonomy" id="1735162"/>
    <lineage>
        <taxon>Bacteria</taxon>
        <taxon>Candidatus Peregrinibacteriota</taxon>
        <taxon>Candidatus Peribacteria</taxon>
        <taxon>Candidatus Peribacterales</taxon>
        <taxon>Candidatus Peribacteraceae</taxon>
        <taxon>Candidatus Peribacter</taxon>
    </lineage>
</organism>
<evidence type="ECO:0000313" key="10">
    <source>
        <dbReference type="EMBL" id="ALM12794.1"/>
    </source>
</evidence>
<keyword evidence="5" id="KW-0620">Polyamine biosynthesis</keyword>
<evidence type="ECO:0000256" key="7">
    <source>
        <dbReference type="ARBA" id="ARBA00023239"/>
    </source>
</evidence>
<evidence type="ECO:0000256" key="5">
    <source>
        <dbReference type="ARBA" id="ARBA00023115"/>
    </source>
</evidence>